<comment type="cofactor">
    <cofactor evidence="3">
        <name>pyridoxal 5'-phosphate</name>
        <dbReference type="ChEBI" id="CHEBI:597326"/>
    </cofactor>
</comment>
<name>A0A6I3IXR4_9MICO</name>
<keyword evidence="8" id="KW-1185">Reference proteome</keyword>
<evidence type="ECO:0000256" key="5">
    <source>
        <dbReference type="SAM" id="MobiDB-lite"/>
    </source>
</evidence>
<evidence type="ECO:0000313" key="7">
    <source>
        <dbReference type="EMBL" id="MTB71726.1"/>
    </source>
</evidence>
<feature type="modified residue" description="N6-(pyridoxal phosphate)lysine" evidence="2 3">
    <location>
        <position position="41"/>
    </location>
</feature>
<evidence type="ECO:0000256" key="4">
    <source>
        <dbReference type="RuleBase" id="RU004514"/>
    </source>
</evidence>
<dbReference type="Pfam" id="PF01168">
    <property type="entry name" value="Ala_racemase_N"/>
    <property type="match status" value="1"/>
</dbReference>
<dbReference type="CDD" id="cd00635">
    <property type="entry name" value="PLPDE_III_YBL036c_like"/>
    <property type="match status" value="1"/>
</dbReference>
<dbReference type="PIRSF" id="PIRSF004848">
    <property type="entry name" value="YBL036c_PLPDEIII"/>
    <property type="match status" value="1"/>
</dbReference>
<comment type="caution">
    <text evidence="7">The sequence shown here is derived from an EMBL/GenBank/DDBJ whole genome shotgun (WGS) entry which is preliminary data.</text>
</comment>
<comment type="function">
    <text evidence="2">Pyridoxal 5'-phosphate (PLP)-binding protein, which is involved in PLP homeostasis.</text>
</comment>
<accession>A0A6I3IXR4</accession>
<comment type="similarity">
    <text evidence="2 4">Belongs to the pyridoxal phosphate-binding protein YggS/PROSC family.</text>
</comment>
<evidence type="ECO:0000259" key="6">
    <source>
        <dbReference type="Pfam" id="PF01168"/>
    </source>
</evidence>
<feature type="compositionally biased region" description="Low complexity" evidence="5">
    <location>
        <begin position="145"/>
        <end position="162"/>
    </location>
</feature>
<dbReference type="Gene3D" id="3.20.20.10">
    <property type="entry name" value="Alanine racemase"/>
    <property type="match status" value="1"/>
</dbReference>
<dbReference type="GO" id="GO:0030170">
    <property type="term" value="F:pyridoxal phosphate binding"/>
    <property type="evidence" value="ECO:0007669"/>
    <property type="project" value="UniProtKB-UniRule"/>
</dbReference>
<dbReference type="InterPro" id="IPR029066">
    <property type="entry name" value="PLP-binding_barrel"/>
</dbReference>
<dbReference type="PANTHER" id="PTHR10146:SF14">
    <property type="entry name" value="PYRIDOXAL PHOSPHATE HOMEOSTASIS PROTEIN"/>
    <property type="match status" value="1"/>
</dbReference>
<dbReference type="InterPro" id="IPR011078">
    <property type="entry name" value="PyrdxlP_homeostasis"/>
</dbReference>
<gene>
    <name evidence="7" type="ORF">GGG17_07030</name>
</gene>
<evidence type="ECO:0000256" key="3">
    <source>
        <dbReference type="PIRSR" id="PIRSR004848-1"/>
    </source>
</evidence>
<dbReference type="AlphaFoldDB" id="A0A6I3IXR4"/>
<evidence type="ECO:0000256" key="2">
    <source>
        <dbReference type="HAMAP-Rule" id="MF_02087"/>
    </source>
</evidence>
<feature type="region of interest" description="Disordered" evidence="5">
    <location>
        <begin position="142"/>
        <end position="166"/>
    </location>
</feature>
<dbReference type="InterPro" id="IPR001608">
    <property type="entry name" value="Ala_racemase_N"/>
</dbReference>
<feature type="domain" description="Alanine racemase N-terminal" evidence="6">
    <location>
        <begin position="50"/>
        <end position="256"/>
    </location>
</feature>
<dbReference type="EMBL" id="WLVL01000023">
    <property type="protein sequence ID" value="MTB71726.1"/>
    <property type="molecule type" value="Genomic_DNA"/>
</dbReference>
<sequence length="259" mass="27144">MGDVRTADLAESLARVEERIVAACAASGRDRDDVHLVVVTKFFPLDDVRRLIGLGVTDVGENKAQEAAAKLAGLDDDERDALTVHFVGQLQINKARQVASWADVVHTVDRSRLVTALDRGAEQAGRHLDVLLQVDLDDRVDLADAPRSGRPRASGSRGGAPADGIPALADEVGRAAHLHLRGVMAVAPLSRSADDAGPSSTAAVAFAELARLADQVRSAHPRATMVSAGMSGDLEQAIAHGATHLRVGSAILGPRPAPR</sequence>
<dbReference type="Proteomes" id="UP000431092">
    <property type="component" value="Unassembled WGS sequence"/>
</dbReference>
<evidence type="ECO:0000256" key="1">
    <source>
        <dbReference type="ARBA" id="ARBA00022898"/>
    </source>
</evidence>
<organism evidence="7 8">
    <name type="scientific">Arsenicicoccus cauae</name>
    <dbReference type="NCBI Taxonomy" id="2663847"/>
    <lineage>
        <taxon>Bacteria</taxon>
        <taxon>Bacillati</taxon>
        <taxon>Actinomycetota</taxon>
        <taxon>Actinomycetes</taxon>
        <taxon>Micrococcales</taxon>
        <taxon>Intrasporangiaceae</taxon>
        <taxon>Arsenicicoccus</taxon>
    </lineage>
</organism>
<dbReference type="HAMAP" id="MF_02087">
    <property type="entry name" value="PLP_homeostasis"/>
    <property type="match status" value="1"/>
</dbReference>
<dbReference type="SUPFAM" id="SSF51419">
    <property type="entry name" value="PLP-binding barrel"/>
    <property type="match status" value="1"/>
</dbReference>
<proteinExistence type="inferred from homology"/>
<evidence type="ECO:0000313" key="8">
    <source>
        <dbReference type="Proteomes" id="UP000431092"/>
    </source>
</evidence>
<dbReference type="PANTHER" id="PTHR10146">
    <property type="entry name" value="PROLINE SYNTHETASE CO-TRANSCRIBED BACTERIAL HOMOLOG PROTEIN"/>
    <property type="match status" value="1"/>
</dbReference>
<reference evidence="7 8" key="1">
    <citation type="submission" date="2019-11" db="EMBL/GenBank/DDBJ databases">
        <title>Whole genome sequencing identifies a novel species of the genus Arsenicicoccus isolated from human blood.</title>
        <authorList>
            <person name="Jeong J.H."/>
            <person name="Kweon O.J."/>
            <person name="Kim H.R."/>
            <person name="Kim T.-H."/>
            <person name="Ha S.-M."/>
            <person name="Lee M.-K."/>
        </authorList>
    </citation>
    <scope>NUCLEOTIDE SEQUENCE [LARGE SCALE GENOMIC DNA]</scope>
    <source>
        <strain evidence="7 8">MKL-02</strain>
    </source>
</reference>
<protein>
    <recommendedName>
        <fullName evidence="2">Pyridoxal phosphate homeostasis protein</fullName>
        <shortName evidence="2">PLP homeostasis protein</shortName>
    </recommendedName>
</protein>
<keyword evidence="1 2" id="KW-0663">Pyridoxal phosphate</keyword>
<dbReference type="NCBIfam" id="TIGR00044">
    <property type="entry name" value="YggS family pyridoxal phosphate-dependent enzyme"/>
    <property type="match status" value="1"/>
</dbReference>
<dbReference type="RefSeq" id="WP_154593033.1">
    <property type="nucleotide sequence ID" value="NZ_WLVL01000023.1"/>
</dbReference>